<organism evidence="1 2">
    <name type="scientific">Streptomyces nigrescens</name>
    <dbReference type="NCBI Taxonomy" id="1920"/>
    <lineage>
        <taxon>Bacteria</taxon>
        <taxon>Bacillati</taxon>
        <taxon>Actinomycetota</taxon>
        <taxon>Actinomycetes</taxon>
        <taxon>Kitasatosporales</taxon>
        <taxon>Streptomycetaceae</taxon>
        <taxon>Streptomyces</taxon>
    </lineage>
</organism>
<name>A0ABM7ZW45_STRNI</name>
<gene>
    <name evidence="1" type="ORF">HEK616_40740</name>
</gene>
<proteinExistence type="predicted"/>
<accession>A0ABM7ZW45</accession>
<keyword evidence="2" id="KW-1185">Reference proteome</keyword>
<protein>
    <submittedName>
        <fullName evidence="1">Uncharacterized protein</fullName>
    </submittedName>
</protein>
<dbReference type="Proteomes" id="UP001059597">
    <property type="component" value="Chromosome"/>
</dbReference>
<evidence type="ECO:0000313" key="1">
    <source>
        <dbReference type="EMBL" id="BDM70587.1"/>
    </source>
</evidence>
<evidence type="ECO:0000313" key="2">
    <source>
        <dbReference type="Proteomes" id="UP001059597"/>
    </source>
</evidence>
<sequence length="54" mass="6670">MRRWHRRSSAGVSANSHIIEHRYADEGEKGRLIRRLVRRREARLWKREWAEEQS</sequence>
<reference evidence="1" key="1">
    <citation type="submission" date="2022-06" db="EMBL/GenBank/DDBJ databases">
        <title>Complete genome sequence of Streptomyces nigrescens HEK616.</title>
        <authorList>
            <person name="Asamizu S."/>
            <person name="Onaka H."/>
        </authorList>
    </citation>
    <scope>NUCLEOTIDE SEQUENCE</scope>
    <source>
        <strain evidence="1">HEK616</strain>
    </source>
</reference>
<dbReference type="EMBL" id="AP026073">
    <property type="protein sequence ID" value="BDM70587.1"/>
    <property type="molecule type" value="Genomic_DNA"/>
</dbReference>